<evidence type="ECO:0000313" key="2">
    <source>
        <dbReference type="EMBL" id="TWC00719.1"/>
    </source>
</evidence>
<reference evidence="2 3" key="1">
    <citation type="submission" date="2019-06" db="EMBL/GenBank/DDBJ databases">
        <title>Genomic Encyclopedia of Type Strains, Phase IV (KMG-V): Genome sequencing to study the core and pangenomes of soil and plant-associated prokaryotes.</title>
        <authorList>
            <person name="Whitman W."/>
        </authorList>
    </citation>
    <scope>NUCLEOTIDE SEQUENCE [LARGE SCALE GENOMIC DNA]</scope>
    <source>
        <strain evidence="2 3">BR 10355</strain>
    </source>
</reference>
<protein>
    <submittedName>
        <fullName evidence="2">Uncharacterized protein</fullName>
    </submittedName>
</protein>
<dbReference type="AlphaFoldDB" id="A0A560LZ81"/>
<evidence type="ECO:0000313" key="3">
    <source>
        <dbReference type="Proteomes" id="UP000321304"/>
    </source>
</evidence>
<feature type="transmembrane region" description="Helical" evidence="1">
    <location>
        <begin position="16"/>
        <end position="36"/>
    </location>
</feature>
<keyword evidence="3" id="KW-1185">Reference proteome</keyword>
<name>A0A560LZ81_9BRAD</name>
<keyword evidence="1" id="KW-0472">Membrane</keyword>
<keyword evidence="1" id="KW-1133">Transmembrane helix</keyword>
<evidence type="ECO:0000256" key="1">
    <source>
        <dbReference type="SAM" id="Phobius"/>
    </source>
</evidence>
<keyword evidence="1" id="KW-0812">Transmembrane</keyword>
<accession>A0A560LZ81</accession>
<organism evidence="2 3">
    <name type="scientific">Bradyrhizobium macuxiense</name>
    <dbReference type="NCBI Taxonomy" id="1755647"/>
    <lineage>
        <taxon>Bacteria</taxon>
        <taxon>Pseudomonadati</taxon>
        <taxon>Pseudomonadota</taxon>
        <taxon>Alphaproteobacteria</taxon>
        <taxon>Hyphomicrobiales</taxon>
        <taxon>Nitrobacteraceae</taxon>
        <taxon>Bradyrhizobium</taxon>
    </lineage>
</organism>
<sequence length="423" mass="47962">MRSKPRLLGWFGMKTIAAWLSAIIILVFGAGLVLVIREFRALGSLSFTKSVEVTTPGQDRGYYYRFKASLAYKGEPLDFDIVVGCNVRITTYKDNDRTVEIGLIPTIYGLKMKDGHGIVVRPPQACNGETTENGKVPKTLLPLIATFESADQPWSGVAYASDDAYDSPLSELKFFGATISKATREEWQEWRQNEAPKNFVTYALLGINAKNHWDAPYWKPGYRVMATDCLAGSRVKIPDSLRDMINGFWPADRPTYWYPGGDAGRELWRTAYHPKKPPLFEGNRFKDYLDNGWRNGLSRRAPGAVIFFRNSVSGEVYPARTDHSINKLGDDPDLPTEMTAKRKPSWSDIEIKPELRGFAFCEGTAVTIWRTPFQNIRYANRVNGEEINEQQAIWGTNFFYAFERDEYVIFARQYGLADSFAAL</sequence>
<gene>
    <name evidence="2" type="ORF">FBZ93_105519</name>
</gene>
<proteinExistence type="predicted"/>
<dbReference type="Proteomes" id="UP000321304">
    <property type="component" value="Unassembled WGS sequence"/>
</dbReference>
<comment type="caution">
    <text evidence="2">The sequence shown here is derived from an EMBL/GenBank/DDBJ whole genome shotgun (WGS) entry which is preliminary data.</text>
</comment>
<dbReference type="EMBL" id="VITY01000005">
    <property type="protein sequence ID" value="TWC00719.1"/>
    <property type="molecule type" value="Genomic_DNA"/>
</dbReference>